<dbReference type="EMBL" id="JPPY01000129">
    <property type="protein sequence ID" value="KND33139.1"/>
    <property type="molecule type" value="Genomic_DNA"/>
</dbReference>
<organism evidence="1 2">
    <name type="scientific">Streptomyces acidiscabies</name>
    <dbReference type="NCBI Taxonomy" id="42234"/>
    <lineage>
        <taxon>Bacteria</taxon>
        <taxon>Bacillati</taxon>
        <taxon>Actinomycetota</taxon>
        <taxon>Actinomycetes</taxon>
        <taxon>Kitasatosporales</taxon>
        <taxon>Streptomycetaceae</taxon>
        <taxon>Streptomyces</taxon>
    </lineage>
</organism>
<evidence type="ECO:0000313" key="2">
    <source>
        <dbReference type="Proteomes" id="UP000037151"/>
    </source>
</evidence>
<proteinExistence type="predicted"/>
<protein>
    <submittedName>
        <fullName evidence="1">Uncharacterized protein</fullName>
    </submittedName>
</protein>
<name>A0A0L0K632_9ACTN</name>
<dbReference type="PATRIC" id="fig|42234.21.peg.4265"/>
<accession>A0A0L0K632</accession>
<dbReference type="AlphaFoldDB" id="A0A0L0K632"/>
<dbReference type="InterPro" id="IPR011006">
    <property type="entry name" value="CheY-like_superfamily"/>
</dbReference>
<evidence type="ECO:0000313" key="1">
    <source>
        <dbReference type="EMBL" id="KND33139.1"/>
    </source>
</evidence>
<comment type="caution">
    <text evidence="1">The sequence shown here is derived from an EMBL/GenBank/DDBJ whole genome shotgun (WGS) entry which is preliminary data.</text>
</comment>
<sequence length="116" mass="12603">MLDRVRAAGRAAELRTEGQLDALSPGLQDGIEATRRIVESGGRSRVLVLTTFDLDEYAYDALRAGDSVISPGPTRKSIDAFTTRMPGQDKRLAELTERDRVQAALFAYAAGPVRPV</sequence>
<dbReference type="Gene3D" id="3.40.50.2300">
    <property type="match status" value="1"/>
</dbReference>
<dbReference type="Proteomes" id="UP000037151">
    <property type="component" value="Unassembled WGS sequence"/>
</dbReference>
<dbReference type="SUPFAM" id="SSF52172">
    <property type="entry name" value="CheY-like"/>
    <property type="match status" value="1"/>
</dbReference>
<reference evidence="2" key="1">
    <citation type="submission" date="2014-07" db="EMBL/GenBank/DDBJ databases">
        <title>Genome sequencing of plant-pathogenic Streptomyces species.</title>
        <authorList>
            <person name="Harrison J."/>
            <person name="Sapp M."/>
            <person name="Thwaites R."/>
            <person name="Studholme D.J."/>
        </authorList>
    </citation>
    <scope>NUCLEOTIDE SEQUENCE [LARGE SCALE GENOMIC DNA]</scope>
    <source>
        <strain evidence="2">NCPPB 4445</strain>
    </source>
</reference>
<gene>
    <name evidence="1" type="ORF">IQ63_20690</name>
</gene>